<accession>A0AB34GRR0</accession>
<organism evidence="2 4">
    <name type="scientific">Eschrichtius robustus</name>
    <name type="common">California gray whale</name>
    <name type="synonym">Eschrichtius gibbosus</name>
    <dbReference type="NCBI Taxonomy" id="9764"/>
    <lineage>
        <taxon>Eukaryota</taxon>
        <taxon>Metazoa</taxon>
        <taxon>Chordata</taxon>
        <taxon>Craniata</taxon>
        <taxon>Vertebrata</taxon>
        <taxon>Euteleostomi</taxon>
        <taxon>Mammalia</taxon>
        <taxon>Eutheria</taxon>
        <taxon>Laurasiatheria</taxon>
        <taxon>Artiodactyla</taxon>
        <taxon>Whippomorpha</taxon>
        <taxon>Cetacea</taxon>
        <taxon>Mysticeti</taxon>
        <taxon>Eschrichtiidae</taxon>
        <taxon>Eschrichtius</taxon>
    </lineage>
</organism>
<keyword evidence="4" id="KW-1185">Reference proteome</keyword>
<sequence>TQTPPLLPSPTREPEPPSCHERPPPRRELP</sequence>
<feature type="non-terminal residue" evidence="2">
    <location>
        <position position="1"/>
    </location>
</feature>
<evidence type="ECO:0000313" key="3">
    <source>
        <dbReference type="EMBL" id="KAJ8796930.1"/>
    </source>
</evidence>
<feature type="region of interest" description="Disordered" evidence="1">
    <location>
        <begin position="1"/>
        <end position="30"/>
    </location>
</feature>
<evidence type="ECO:0000313" key="4">
    <source>
        <dbReference type="Proteomes" id="UP001159641"/>
    </source>
</evidence>
<protein>
    <submittedName>
        <fullName evidence="2">Uncharacterized protein</fullName>
    </submittedName>
</protein>
<evidence type="ECO:0000313" key="2">
    <source>
        <dbReference type="EMBL" id="KAJ8782139.1"/>
    </source>
</evidence>
<dbReference type="Proteomes" id="UP001159641">
    <property type="component" value="Unassembled WGS sequence"/>
</dbReference>
<proteinExistence type="predicted"/>
<name>A0AB34GRR0_ESCRO</name>
<dbReference type="AlphaFoldDB" id="A0AB34GRR0"/>
<feature type="compositionally biased region" description="Basic and acidic residues" evidence="1">
    <location>
        <begin position="12"/>
        <end position="30"/>
    </location>
</feature>
<reference evidence="2 4" key="1">
    <citation type="submission" date="2022-11" db="EMBL/GenBank/DDBJ databases">
        <title>Whole genome sequence of Eschrichtius robustus ER-17-0199.</title>
        <authorList>
            <person name="Bruniche-Olsen A."/>
            <person name="Black A.N."/>
            <person name="Fields C.J."/>
            <person name="Walden K."/>
            <person name="Dewoody J.A."/>
        </authorList>
    </citation>
    <scope>NUCLEOTIDE SEQUENCE [LARGE SCALE GENOMIC DNA]</scope>
    <source>
        <strain evidence="2">ER-17-0199</strain>
        <tissue evidence="2">Blubber</tissue>
    </source>
</reference>
<comment type="caution">
    <text evidence="2">The sequence shown here is derived from an EMBL/GenBank/DDBJ whole genome shotgun (WGS) entry which is preliminary data.</text>
</comment>
<evidence type="ECO:0000256" key="1">
    <source>
        <dbReference type="SAM" id="MobiDB-lite"/>
    </source>
</evidence>
<dbReference type="EMBL" id="JAIQCJ010002130">
    <property type="protein sequence ID" value="KAJ8782139.1"/>
    <property type="molecule type" value="Genomic_DNA"/>
</dbReference>
<gene>
    <name evidence="3" type="ORF">J1605_002001</name>
    <name evidence="2" type="ORF">J1605_010469</name>
</gene>
<dbReference type="EMBL" id="JAIQCJ010000291">
    <property type="protein sequence ID" value="KAJ8796930.1"/>
    <property type="molecule type" value="Genomic_DNA"/>
</dbReference>